<keyword evidence="3" id="KW-1185">Reference proteome</keyword>
<keyword evidence="1" id="KW-0732">Signal</keyword>
<dbReference type="Proteomes" id="UP001281761">
    <property type="component" value="Unassembled WGS sequence"/>
</dbReference>
<feature type="chain" id="PRO_5046458564" description="Secreted protein" evidence="1">
    <location>
        <begin position="23"/>
        <end position="349"/>
    </location>
</feature>
<protein>
    <recommendedName>
        <fullName evidence="4">Secreted protein</fullName>
    </recommendedName>
</protein>
<sequence>MTWMRLFFRVTSFVFIPIFTASGKSDPSVVSPCTAKRSSWLRTITESLQRTPHRKSCDVSTLVFCRRGSSDFRGLLTTSGLAFTSKPCNGMYSALSFFHCSNCICCSNSFFPASVPDWMVSVYASFGSGTGSFRVIAVSTGMTSPSTGSYPVPLTWNFCGYVRMERAVIWLVVSVPVLSEQITDTAPVVSTAGIERIKAFCLAIRCIPMARVRETMAGRPSGTTATPIDAPYRKAPPHEISWKWTNLTQRKAMTMRTRVMITRMCPNWVICRVRGVFSCFTLATMELIFPISVRTPVSTHTAVPVPLATYVLEKSMFDRSPRTVSTSCMHTNFGFAVVSPVRAASSVCS</sequence>
<evidence type="ECO:0000313" key="3">
    <source>
        <dbReference type="Proteomes" id="UP001281761"/>
    </source>
</evidence>
<evidence type="ECO:0000313" key="2">
    <source>
        <dbReference type="EMBL" id="KAK2950491.1"/>
    </source>
</evidence>
<evidence type="ECO:0000256" key="1">
    <source>
        <dbReference type="SAM" id="SignalP"/>
    </source>
</evidence>
<name>A0ABQ9XEU6_9EUKA</name>
<organism evidence="2 3">
    <name type="scientific">Blattamonas nauphoetae</name>
    <dbReference type="NCBI Taxonomy" id="2049346"/>
    <lineage>
        <taxon>Eukaryota</taxon>
        <taxon>Metamonada</taxon>
        <taxon>Preaxostyla</taxon>
        <taxon>Oxymonadida</taxon>
        <taxon>Blattamonas</taxon>
    </lineage>
</organism>
<dbReference type="EMBL" id="JARBJD010000135">
    <property type="protein sequence ID" value="KAK2950491.1"/>
    <property type="molecule type" value="Genomic_DNA"/>
</dbReference>
<comment type="caution">
    <text evidence="2">The sequence shown here is derived from an EMBL/GenBank/DDBJ whole genome shotgun (WGS) entry which is preliminary data.</text>
</comment>
<accession>A0ABQ9XEU6</accession>
<reference evidence="2 3" key="1">
    <citation type="journal article" date="2022" name="bioRxiv">
        <title>Genomics of Preaxostyla Flagellates Illuminates Evolutionary Transitions and the Path Towards Mitochondrial Loss.</title>
        <authorList>
            <person name="Novak L.V.F."/>
            <person name="Treitli S.C."/>
            <person name="Pyrih J."/>
            <person name="Halakuc P."/>
            <person name="Pipaliya S.V."/>
            <person name="Vacek V."/>
            <person name="Brzon O."/>
            <person name="Soukal P."/>
            <person name="Eme L."/>
            <person name="Dacks J.B."/>
            <person name="Karnkowska A."/>
            <person name="Elias M."/>
            <person name="Hampl V."/>
        </authorList>
    </citation>
    <scope>NUCLEOTIDE SEQUENCE [LARGE SCALE GENOMIC DNA]</scope>
    <source>
        <strain evidence="2">NAU3</strain>
        <tissue evidence="2">Gut</tissue>
    </source>
</reference>
<evidence type="ECO:0008006" key="4">
    <source>
        <dbReference type="Google" id="ProtNLM"/>
    </source>
</evidence>
<gene>
    <name evidence="2" type="ORF">BLNAU_14609</name>
</gene>
<feature type="signal peptide" evidence="1">
    <location>
        <begin position="1"/>
        <end position="22"/>
    </location>
</feature>
<proteinExistence type="predicted"/>